<dbReference type="RefSeq" id="WP_092724799.1">
    <property type="nucleotide sequence ID" value="NZ_FNGW01000003.1"/>
</dbReference>
<sequence>MTKCNKTSIFIVLIIMVGLLIITKDIYNVYSSNDIGQITEENLGLLNNKITSREKNEIKMLLTLKTYLSELGLNQNQIDPNLLEFNLSKIINDKLNDYTITYLLNGYEFEYIDDEYNLQNKTLEKLKSVVSKSDYNYLKEQIELYEYGDYESYESLENIEWVLEDYSLKHTDILISYLTEGSNLELEAFFKINKNLELKYENIKNITPDKLSNSNITEYKSIWNNIKYILPDSGLKSFDEIYFSTDGKDNELAYVMPNNEDGSRWILNIDPKDVLNEENKNYFYETIIHEYFHYMSLNSNQVTYTYDYDTSNYCEEGISSKKNSYINEFYKSFWTDIIDDRNSNNDNLYFYERHKNSFVDEYASTDPSEDIAETFSYFVLEDKPTGKSVKDEKIRFFYKYKELVKLRDELRNKINSL</sequence>
<keyword evidence="1" id="KW-0812">Transmembrane</keyword>
<gene>
    <name evidence="2" type="ORF">SAMN04515677_10387</name>
</gene>
<accession>A0A1G9M618</accession>
<evidence type="ECO:0000313" key="3">
    <source>
        <dbReference type="Proteomes" id="UP000199068"/>
    </source>
</evidence>
<evidence type="ECO:0000313" key="2">
    <source>
        <dbReference type="EMBL" id="SDL69710.1"/>
    </source>
</evidence>
<name>A0A1G9M618_9FIRM</name>
<keyword evidence="1" id="KW-1133">Transmembrane helix</keyword>
<keyword evidence="1" id="KW-0472">Membrane</keyword>
<dbReference type="EMBL" id="FNGW01000003">
    <property type="protein sequence ID" value="SDL69710.1"/>
    <property type="molecule type" value="Genomic_DNA"/>
</dbReference>
<dbReference type="Proteomes" id="UP000199068">
    <property type="component" value="Unassembled WGS sequence"/>
</dbReference>
<dbReference type="AlphaFoldDB" id="A0A1G9M618"/>
<keyword evidence="3" id="KW-1185">Reference proteome</keyword>
<feature type="transmembrane region" description="Helical" evidence="1">
    <location>
        <begin position="7"/>
        <end position="27"/>
    </location>
</feature>
<proteinExistence type="predicted"/>
<dbReference type="STRING" id="1121325.SAMN04515677_10387"/>
<dbReference type="Gene3D" id="3.40.390.70">
    <property type="match status" value="1"/>
</dbReference>
<organism evidence="2 3">
    <name type="scientific">Romboutsia lituseburensis DSM 797</name>
    <dbReference type="NCBI Taxonomy" id="1121325"/>
    <lineage>
        <taxon>Bacteria</taxon>
        <taxon>Bacillati</taxon>
        <taxon>Bacillota</taxon>
        <taxon>Clostridia</taxon>
        <taxon>Peptostreptococcales</taxon>
        <taxon>Peptostreptococcaceae</taxon>
        <taxon>Romboutsia</taxon>
    </lineage>
</organism>
<reference evidence="2 3" key="1">
    <citation type="submission" date="2016-10" db="EMBL/GenBank/DDBJ databases">
        <authorList>
            <person name="de Groot N.N."/>
        </authorList>
    </citation>
    <scope>NUCLEOTIDE SEQUENCE [LARGE SCALE GENOMIC DNA]</scope>
    <source>
        <strain evidence="2 3">DSM 797</strain>
    </source>
</reference>
<evidence type="ECO:0000256" key="1">
    <source>
        <dbReference type="SAM" id="Phobius"/>
    </source>
</evidence>
<protein>
    <submittedName>
        <fullName evidence="2">Uncharacterized protein</fullName>
    </submittedName>
</protein>